<reference evidence="2 3" key="1">
    <citation type="journal article" date="2018" name="Sci. Rep.">
        <title>Genomic signatures of local adaptation to the degree of environmental predictability in rotifers.</title>
        <authorList>
            <person name="Franch-Gras L."/>
            <person name="Hahn C."/>
            <person name="Garcia-Roger E.M."/>
            <person name="Carmona M.J."/>
            <person name="Serra M."/>
            <person name="Gomez A."/>
        </authorList>
    </citation>
    <scope>NUCLEOTIDE SEQUENCE [LARGE SCALE GENOMIC DNA]</scope>
    <source>
        <strain evidence="2">HYR1</strain>
    </source>
</reference>
<feature type="region of interest" description="Disordered" evidence="1">
    <location>
        <begin position="14"/>
        <end position="33"/>
    </location>
</feature>
<gene>
    <name evidence="2" type="ORF">BpHYR1_049406</name>
</gene>
<evidence type="ECO:0000313" key="3">
    <source>
        <dbReference type="Proteomes" id="UP000276133"/>
    </source>
</evidence>
<proteinExistence type="predicted"/>
<evidence type="ECO:0000256" key="1">
    <source>
        <dbReference type="SAM" id="MobiDB-lite"/>
    </source>
</evidence>
<comment type="caution">
    <text evidence="2">The sequence shown here is derived from an EMBL/GenBank/DDBJ whole genome shotgun (WGS) entry which is preliminary data.</text>
</comment>
<dbReference type="EMBL" id="REGN01001638">
    <property type="protein sequence ID" value="RNA33430.1"/>
    <property type="molecule type" value="Genomic_DNA"/>
</dbReference>
<dbReference type="AlphaFoldDB" id="A0A3M7SD29"/>
<keyword evidence="3" id="KW-1185">Reference proteome</keyword>
<name>A0A3M7SD29_BRAPC</name>
<accession>A0A3M7SD29</accession>
<sequence>MFFYSSAEYRIIEPKKGDETKPPSSKSARKKPLSKLVLRTTVDEPVMIKLEKKEQMHKVMNQLRKTTLRKVFMNDTKIFDLMF</sequence>
<organism evidence="2 3">
    <name type="scientific">Brachionus plicatilis</name>
    <name type="common">Marine rotifer</name>
    <name type="synonym">Brachionus muelleri</name>
    <dbReference type="NCBI Taxonomy" id="10195"/>
    <lineage>
        <taxon>Eukaryota</taxon>
        <taxon>Metazoa</taxon>
        <taxon>Spiralia</taxon>
        <taxon>Gnathifera</taxon>
        <taxon>Rotifera</taxon>
        <taxon>Eurotatoria</taxon>
        <taxon>Monogononta</taxon>
        <taxon>Pseudotrocha</taxon>
        <taxon>Ploima</taxon>
        <taxon>Brachionidae</taxon>
        <taxon>Brachionus</taxon>
    </lineage>
</organism>
<protein>
    <submittedName>
        <fullName evidence="2">Uncharacterized protein</fullName>
    </submittedName>
</protein>
<evidence type="ECO:0000313" key="2">
    <source>
        <dbReference type="EMBL" id="RNA33430.1"/>
    </source>
</evidence>
<dbReference type="Proteomes" id="UP000276133">
    <property type="component" value="Unassembled WGS sequence"/>
</dbReference>